<gene>
    <name evidence="2" type="ORF">LAX5112_01241</name>
</gene>
<evidence type="ECO:0000313" key="3">
    <source>
        <dbReference type="Proteomes" id="UP000053235"/>
    </source>
</evidence>
<dbReference type="AlphaFoldDB" id="A0A0M6ZY02"/>
<protein>
    <submittedName>
        <fullName evidence="2">ParB/RepB/Spo0J family partition protein</fullName>
    </submittedName>
</protein>
<dbReference type="CDD" id="cd16402">
    <property type="entry name" value="ParB_N_like_MT"/>
    <property type="match status" value="1"/>
</dbReference>
<reference evidence="3" key="1">
    <citation type="submission" date="2015-07" db="EMBL/GenBank/DDBJ databases">
        <authorList>
            <person name="Rodrigo-Torres Lidia"/>
            <person name="Arahal R.David."/>
        </authorList>
    </citation>
    <scope>NUCLEOTIDE SEQUENCE [LARGE SCALE GENOMIC DNA]</scope>
    <source>
        <strain evidence="3">CECT 5112</strain>
    </source>
</reference>
<accession>A0A0M6ZY02</accession>
<dbReference type="Pfam" id="PF02195">
    <property type="entry name" value="ParB_N"/>
    <property type="match status" value="1"/>
</dbReference>
<dbReference type="GO" id="GO:0007059">
    <property type="term" value="P:chromosome segregation"/>
    <property type="evidence" value="ECO:0007669"/>
    <property type="project" value="TreeGrafter"/>
</dbReference>
<dbReference type="Proteomes" id="UP000053235">
    <property type="component" value="Unassembled WGS sequence"/>
</dbReference>
<dbReference type="InterPro" id="IPR036086">
    <property type="entry name" value="ParB/Sulfiredoxin_sf"/>
</dbReference>
<organism evidence="2 3">
    <name type="scientific">Roseibium alexandrii</name>
    <dbReference type="NCBI Taxonomy" id="388408"/>
    <lineage>
        <taxon>Bacteria</taxon>
        <taxon>Pseudomonadati</taxon>
        <taxon>Pseudomonadota</taxon>
        <taxon>Alphaproteobacteria</taxon>
        <taxon>Hyphomicrobiales</taxon>
        <taxon>Stappiaceae</taxon>
        <taxon>Roseibium</taxon>
    </lineage>
</organism>
<dbReference type="STRING" id="388408.LAX5112_01241"/>
<dbReference type="InterPro" id="IPR050336">
    <property type="entry name" value="Chromosome_partition/occlusion"/>
</dbReference>
<proteinExistence type="predicted"/>
<dbReference type="InterPro" id="IPR003115">
    <property type="entry name" value="ParB_N"/>
</dbReference>
<feature type="domain" description="ParB-like N-terminal" evidence="1">
    <location>
        <begin position="11"/>
        <end position="97"/>
    </location>
</feature>
<dbReference type="GO" id="GO:0005694">
    <property type="term" value="C:chromosome"/>
    <property type="evidence" value="ECO:0007669"/>
    <property type="project" value="TreeGrafter"/>
</dbReference>
<dbReference type="Gene3D" id="3.90.1530.10">
    <property type="entry name" value="Conserved hypothetical protein from pyrococcus furiosus pfu- 392566-001, ParB domain"/>
    <property type="match status" value="1"/>
</dbReference>
<dbReference type="PANTHER" id="PTHR33375:SF1">
    <property type="entry name" value="CHROMOSOME-PARTITIONING PROTEIN PARB-RELATED"/>
    <property type="match status" value="1"/>
</dbReference>
<dbReference type="GO" id="GO:0045881">
    <property type="term" value="P:positive regulation of sporulation resulting in formation of a cellular spore"/>
    <property type="evidence" value="ECO:0007669"/>
    <property type="project" value="TreeGrafter"/>
</dbReference>
<keyword evidence="3" id="KW-1185">Reference proteome</keyword>
<name>A0A0M6ZY02_9HYPH</name>
<evidence type="ECO:0000313" key="2">
    <source>
        <dbReference type="EMBL" id="CTQ67161.1"/>
    </source>
</evidence>
<dbReference type="PANTHER" id="PTHR33375">
    <property type="entry name" value="CHROMOSOME-PARTITIONING PROTEIN PARB-RELATED"/>
    <property type="match status" value="1"/>
</dbReference>
<evidence type="ECO:0000259" key="1">
    <source>
        <dbReference type="SMART" id="SM00470"/>
    </source>
</evidence>
<dbReference type="SMART" id="SM00470">
    <property type="entry name" value="ParB"/>
    <property type="match status" value="1"/>
</dbReference>
<sequence>MVMQEHNLKVETWATDKVKPYKNNPRQIPQSAVDKVAASLTEFGWRQPIVVDKQGVIVVGHTRWLAAQSLGMESVPVHIARNLTAKQIKAYRIADNRVGEDTVWDADLLKIELEDLAAGGFDPVSVGFEEVEGLQMLAGEGENDPQAEWQGMPEFNQPDATAHRQIIVNFKDDEAVEDFGKLIGQEITPKARSIWHPEEEIARYADKRYVAEA</sequence>
<dbReference type="SUPFAM" id="SSF110849">
    <property type="entry name" value="ParB/Sulfiredoxin"/>
    <property type="match status" value="1"/>
</dbReference>
<dbReference type="EMBL" id="CXWD01000004">
    <property type="protein sequence ID" value="CTQ67161.1"/>
    <property type="molecule type" value="Genomic_DNA"/>
</dbReference>